<protein>
    <submittedName>
        <fullName evidence="1">Uncharacterized protein</fullName>
    </submittedName>
</protein>
<sequence>MEDAGGSRSPIRFLLPLDLKMLEGLTPCEYLRRYTEISERRRALYHRVFRRFRDADALPHDVSRVVMNELTQTFLIALFC</sequence>
<dbReference type="PANTHER" id="PTHR36696:SF1">
    <property type="entry name" value="EF-HAND DOMAIN-CONTAINING PROTEIN"/>
    <property type="match status" value="1"/>
</dbReference>
<accession>A0A3S5A0P6</accession>
<keyword evidence="2" id="KW-1185">Reference proteome</keyword>
<proteinExistence type="predicted"/>
<dbReference type="Proteomes" id="UP000784294">
    <property type="component" value="Unassembled WGS sequence"/>
</dbReference>
<reference evidence="1" key="1">
    <citation type="submission" date="2018-11" db="EMBL/GenBank/DDBJ databases">
        <authorList>
            <consortium name="Pathogen Informatics"/>
        </authorList>
    </citation>
    <scope>NUCLEOTIDE SEQUENCE</scope>
</reference>
<dbReference type="PANTHER" id="PTHR36696">
    <property type="entry name" value="AGAP012002-PA"/>
    <property type="match status" value="1"/>
</dbReference>
<name>A0A3S5A0P6_9PLAT</name>
<evidence type="ECO:0000313" key="1">
    <source>
        <dbReference type="EMBL" id="VEL16688.1"/>
    </source>
</evidence>
<gene>
    <name evidence="1" type="ORF">PXEA_LOCUS10128</name>
</gene>
<dbReference type="EMBL" id="CAAALY010029499">
    <property type="protein sequence ID" value="VEL16688.1"/>
    <property type="molecule type" value="Genomic_DNA"/>
</dbReference>
<dbReference type="OrthoDB" id="10021598at2759"/>
<comment type="caution">
    <text evidence="1">The sequence shown here is derived from an EMBL/GenBank/DDBJ whole genome shotgun (WGS) entry which is preliminary data.</text>
</comment>
<evidence type="ECO:0000313" key="2">
    <source>
        <dbReference type="Proteomes" id="UP000784294"/>
    </source>
</evidence>
<organism evidence="1 2">
    <name type="scientific">Protopolystoma xenopodis</name>
    <dbReference type="NCBI Taxonomy" id="117903"/>
    <lineage>
        <taxon>Eukaryota</taxon>
        <taxon>Metazoa</taxon>
        <taxon>Spiralia</taxon>
        <taxon>Lophotrochozoa</taxon>
        <taxon>Platyhelminthes</taxon>
        <taxon>Monogenea</taxon>
        <taxon>Polyopisthocotylea</taxon>
        <taxon>Polystomatidea</taxon>
        <taxon>Polystomatidae</taxon>
        <taxon>Protopolystoma</taxon>
    </lineage>
</organism>
<dbReference type="AlphaFoldDB" id="A0A3S5A0P6"/>